<organism evidence="2 3">
    <name type="scientific">Streptomyces cinerochromogenes</name>
    <dbReference type="NCBI Taxonomy" id="66422"/>
    <lineage>
        <taxon>Bacteria</taxon>
        <taxon>Bacillati</taxon>
        <taxon>Actinomycetota</taxon>
        <taxon>Actinomycetes</taxon>
        <taxon>Kitasatosporales</taxon>
        <taxon>Streptomycetaceae</taxon>
        <taxon>Streptomyces</taxon>
    </lineage>
</organism>
<proteinExistence type="predicted"/>
<accession>A0ABW7BIU7</accession>
<protein>
    <submittedName>
        <fullName evidence="2">Uncharacterized protein</fullName>
    </submittedName>
</protein>
<evidence type="ECO:0000313" key="3">
    <source>
        <dbReference type="Proteomes" id="UP001604267"/>
    </source>
</evidence>
<dbReference type="Proteomes" id="UP001604267">
    <property type="component" value="Unassembled WGS sequence"/>
</dbReference>
<keyword evidence="1" id="KW-0812">Transmembrane</keyword>
<keyword evidence="3" id="KW-1185">Reference proteome</keyword>
<dbReference type="RefSeq" id="WP_392825890.1">
    <property type="nucleotide sequence ID" value="NZ_JBICYV010000035.1"/>
</dbReference>
<comment type="caution">
    <text evidence="2">The sequence shown here is derived from an EMBL/GenBank/DDBJ whole genome shotgun (WGS) entry which is preliminary data.</text>
</comment>
<evidence type="ECO:0000313" key="2">
    <source>
        <dbReference type="EMBL" id="MFG3016780.1"/>
    </source>
</evidence>
<name>A0ABW7BIU7_9ACTN</name>
<dbReference type="EMBL" id="JBICYV010000035">
    <property type="protein sequence ID" value="MFG3016780.1"/>
    <property type="molecule type" value="Genomic_DNA"/>
</dbReference>
<evidence type="ECO:0000256" key="1">
    <source>
        <dbReference type="SAM" id="Phobius"/>
    </source>
</evidence>
<gene>
    <name evidence="2" type="ORF">ACGFZB_41285</name>
</gene>
<reference evidence="2 3" key="1">
    <citation type="submission" date="2024-10" db="EMBL/GenBank/DDBJ databases">
        <title>The Natural Products Discovery Center: Release of the First 8490 Sequenced Strains for Exploring Actinobacteria Biosynthetic Diversity.</title>
        <authorList>
            <person name="Kalkreuter E."/>
            <person name="Kautsar S.A."/>
            <person name="Yang D."/>
            <person name="Bader C.D."/>
            <person name="Teijaro C.N."/>
            <person name="Fluegel L."/>
            <person name="Davis C.M."/>
            <person name="Simpson J.R."/>
            <person name="Lauterbach L."/>
            <person name="Steele A.D."/>
            <person name="Gui C."/>
            <person name="Meng S."/>
            <person name="Li G."/>
            <person name="Viehrig K."/>
            <person name="Ye F."/>
            <person name="Su P."/>
            <person name="Kiefer A.F."/>
            <person name="Nichols A."/>
            <person name="Cepeda A.J."/>
            <person name="Yan W."/>
            <person name="Fan B."/>
            <person name="Jiang Y."/>
            <person name="Adhikari A."/>
            <person name="Zheng C.-J."/>
            <person name="Schuster L."/>
            <person name="Cowan T.M."/>
            <person name="Smanski M.J."/>
            <person name="Chevrette M.G."/>
            <person name="De Carvalho L.P.S."/>
            <person name="Shen B."/>
        </authorList>
    </citation>
    <scope>NUCLEOTIDE SEQUENCE [LARGE SCALE GENOMIC DNA]</scope>
    <source>
        <strain evidence="2 3">NPDC048320</strain>
    </source>
</reference>
<keyword evidence="1" id="KW-0472">Membrane</keyword>
<keyword evidence="1" id="KW-1133">Transmembrane helix</keyword>
<sequence length="66" mass="7381">MNRPLISFLATGVTSTAVVLTGAPWWRTAAAFGCLGLGLAVIALQSVFPQESAHRLDWWRDRRRQR</sequence>
<feature type="transmembrane region" description="Helical" evidence="1">
    <location>
        <begin position="27"/>
        <end position="48"/>
    </location>
</feature>